<feature type="compositionally biased region" description="Low complexity" evidence="1">
    <location>
        <begin position="101"/>
        <end position="114"/>
    </location>
</feature>
<dbReference type="OrthoDB" id="8961221at2759"/>
<evidence type="ECO:0000313" key="3">
    <source>
        <dbReference type="EMBL" id="RVE76135.1"/>
    </source>
</evidence>
<dbReference type="EMBL" id="CM012437">
    <property type="protein sequence ID" value="RVE76135.1"/>
    <property type="molecule type" value="Genomic_DNA"/>
</dbReference>
<feature type="region of interest" description="Disordered" evidence="1">
    <location>
        <begin position="56"/>
        <end position="172"/>
    </location>
</feature>
<organism evidence="3 4">
    <name type="scientific">Oryzias javanicus</name>
    <name type="common">Javanese ricefish</name>
    <name type="synonym">Aplocheilus javanicus</name>
    <dbReference type="NCBI Taxonomy" id="123683"/>
    <lineage>
        <taxon>Eukaryota</taxon>
        <taxon>Metazoa</taxon>
        <taxon>Chordata</taxon>
        <taxon>Craniata</taxon>
        <taxon>Vertebrata</taxon>
        <taxon>Euteleostomi</taxon>
        <taxon>Actinopterygii</taxon>
        <taxon>Neopterygii</taxon>
        <taxon>Teleostei</taxon>
        <taxon>Neoteleostei</taxon>
        <taxon>Acanthomorphata</taxon>
        <taxon>Ovalentaria</taxon>
        <taxon>Atherinomorphae</taxon>
        <taxon>Beloniformes</taxon>
        <taxon>Adrianichthyidae</taxon>
        <taxon>Oryziinae</taxon>
        <taxon>Oryzias</taxon>
    </lineage>
</organism>
<feature type="compositionally biased region" description="Basic and acidic residues" evidence="1">
    <location>
        <begin position="115"/>
        <end position="128"/>
    </location>
</feature>
<sequence length="201" mass="21704">MDNLCFVSSGIIILIILILLTFVLGAGCFFARGRGRRYSVDITSRPDEVNVPLSAVEAESPADSDPEKELQTFQSTENAPKEAEVKPEAQEEQKEADKPAVDPSAESAAPAASSSDDKPKEDVVEKSSPEPVEATAEEKTDDEGVASNKTSVESLKETNENSSNNVGLCHRGEIQKSPLLWDFLGNSNEDKSKCSIKQQGF</sequence>
<reference evidence="3 4" key="1">
    <citation type="submission" date="2018-11" db="EMBL/GenBank/DDBJ databases">
        <authorList>
            <person name="Lopez-Roques C."/>
            <person name="Donnadieu C."/>
            <person name="Bouchez O."/>
            <person name="Klopp C."/>
            <person name="Cabau C."/>
            <person name="Zahm M."/>
        </authorList>
    </citation>
    <scope>NUCLEOTIDE SEQUENCE [LARGE SCALE GENOMIC DNA]</scope>
    <source>
        <strain evidence="3">RS831</strain>
        <tissue evidence="3">Whole body</tissue>
    </source>
</reference>
<accession>A0A437DMQ2</accession>
<evidence type="ECO:0000256" key="1">
    <source>
        <dbReference type="SAM" id="MobiDB-lite"/>
    </source>
</evidence>
<keyword evidence="4" id="KW-1185">Reference proteome</keyword>
<reference evidence="3 4" key="2">
    <citation type="submission" date="2019-01" db="EMBL/GenBank/DDBJ databases">
        <title>A chromosome length genome reference of the Java medaka (oryzias javanicus).</title>
        <authorList>
            <person name="Herpin A."/>
            <person name="Takehana Y."/>
            <person name="Naruse K."/>
            <person name="Ansai S."/>
            <person name="Kawaguchi M."/>
        </authorList>
    </citation>
    <scope>NUCLEOTIDE SEQUENCE [LARGE SCALE GENOMIC DNA]</scope>
    <source>
        <strain evidence="3">RS831</strain>
        <tissue evidence="3">Whole body</tissue>
    </source>
</reference>
<feature type="transmembrane region" description="Helical" evidence="2">
    <location>
        <begin position="6"/>
        <end position="31"/>
    </location>
</feature>
<keyword evidence="2" id="KW-0812">Transmembrane</keyword>
<protein>
    <submittedName>
        <fullName evidence="3">Uncharacterized protein</fullName>
    </submittedName>
</protein>
<keyword evidence="2" id="KW-0472">Membrane</keyword>
<dbReference type="AlphaFoldDB" id="A0A437DMQ2"/>
<gene>
    <name evidence="3" type="ORF">OJAV_G00005380</name>
</gene>
<evidence type="ECO:0000313" key="4">
    <source>
        <dbReference type="Proteomes" id="UP000283210"/>
    </source>
</evidence>
<name>A0A437DMQ2_ORYJA</name>
<feature type="compositionally biased region" description="Basic and acidic residues" evidence="1">
    <location>
        <begin position="79"/>
        <end position="100"/>
    </location>
</feature>
<evidence type="ECO:0000256" key="2">
    <source>
        <dbReference type="SAM" id="Phobius"/>
    </source>
</evidence>
<dbReference type="Proteomes" id="UP000283210">
    <property type="component" value="Chromosome 1"/>
</dbReference>
<keyword evidence="2" id="KW-1133">Transmembrane helix</keyword>
<proteinExistence type="predicted"/>